<dbReference type="SUPFAM" id="SSF46565">
    <property type="entry name" value="Chaperone J-domain"/>
    <property type="match status" value="1"/>
</dbReference>
<accession>A0A5N5SNG7</accession>
<feature type="region of interest" description="Disordered" evidence="7">
    <location>
        <begin position="367"/>
        <end position="391"/>
    </location>
</feature>
<evidence type="ECO:0008006" key="14">
    <source>
        <dbReference type="Google" id="ProtNLM"/>
    </source>
</evidence>
<keyword evidence="2 8" id="KW-0812">Transmembrane</keyword>
<dbReference type="InterPro" id="IPR001623">
    <property type="entry name" value="DnaJ_domain"/>
</dbReference>
<dbReference type="PROSITE" id="PS50076">
    <property type="entry name" value="DNAJ_2"/>
    <property type="match status" value="1"/>
</dbReference>
<feature type="region of interest" description="Disordered" evidence="7">
    <location>
        <begin position="456"/>
        <end position="481"/>
    </location>
</feature>
<dbReference type="PRINTS" id="PR00625">
    <property type="entry name" value="JDOMAIN"/>
</dbReference>
<dbReference type="Pfam" id="PF00226">
    <property type="entry name" value="DnaJ"/>
    <property type="match status" value="1"/>
</dbReference>
<feature type="domain" description="Myb-like" evidence="11">
    <location>
        <begin position="403"/>
        <end position="449"/>
    </location>
</feature>
<evidence type="ECO:0000256" key="3">
    <source>
        <dbReference type="ARBA" id="ARBA00022729"/>
    </source>
</evidence>
<name>A0A5N5SNG7_9CRUS</name>
<protein>
    <recommendedName>
        <fullName evidence="14">DnaJ-like protein subfamily C member 1</fullName>
    </recommendedName>
</protein>
<keyword evidence="3 9" id="KW-0732">Signal</keyword>
<evidence type="ECO:0000313" key="12">
    <source>
        <dbReference type="EMBL" id="KAB7495611.1"/>
    </source>
</evidence>
<evidence type="ECO:0000256" key="8">
    <source>
        <dbReference type="SAM" id="Phobius"/>
    </source>
</evidence>
<gene>
    <name evidence="12" type="ORF">Anas_03453</name>
</gene>
<feature type="transmembrane region" description="Helical" evidence="8">
    <location>
        <begin position="134"/>
        <end position="157"/>
    </location>
</feature>
<evidence type="ECO:0000256" key="9">
    <source>
        <dbReference type="SAM" id="SignalP"/>
    </source>
</evidence>
<dbReference type="GO" id="GO:0005634">
    <property type="term" value="C:nucleus"/>
    <property type="evidence" value="ECO:0007669"/>
    <property type="project" value="UniProtKB-SubCell"/>
</dbReference>
<dbReference type="Gene3D" id="1.10.287.110">
    <property type="entry name" value="DnaJ domain"/>
    <property type="match status" value="1"/>
</dbReference>
<evidence type="ECO:0000259" key="10">
    <source>
        <dbReference type="PROSITE" id="PS50076"/>
    </source>
</evidence>
<dbReference type="InterPro" id="IPR009057">
    <property type="entry name" value="Homeodomain-like_sf"/>
</dbReference>
<proteinExistence type="predicted"/>
<evidence type="ECO:0000256" key="4">
    <source>
        <dbReference type="ARBA" id="ARBA00022989"/>
    </source>
</evidence>
<feature type="domain" description="J" evidence="10">
    <location>
        <begin position="48"/>
        <end position="112"/>
    </location>
</feature>
<feature type="compositionally biased region" description="Basic and acidic residues" evidence="7">
    <location>
        <begin position="251"/>
        <end position="261"/>
    </location>
</feature>
<comment type="caution">
    <text evidence="12">The sequence shown here is derived from an EMBL/GenBank/DDBJ whole genome shotgun (WGS) entry which is preliminary data.</text>
</comment>
<dbReference type="PROSITE" id="PS50090">
    <property type="entry name" value="MYB_LIKE"/>
    <property type="match status" value="1"/>
</dbReference>
<dbReference type="GO" id="GO:0012505">
    <property type="term" value="C:endomembrane system"/>
    <property type="evidence" value="ECO:0007669"/>
    <property type="project" value="UniProtKB-SubCell"/>
</dbReference>
<feature type="compositionally biased region" description="Basic and acidic residues" evidence="7">
    <location>
        <begin position="379"/>
        <end position="391"/>
    </location>
</feature>
<evidence type="ECO:0000256" key="7">
    <source>
        <dbReference type="SAM" id="MobiDB-lite"/>
    </source>
</evidence>
<sequence length="524" mass="61782">MQRLRCQSFFGLPSVLKLFILLSLASSLKAWDSDELEIFDLVEEINENFYTVMGLTQDASLSDIKRAYRTLSKQLHPDKNDAPDAEVKFREMVAVYEVLKDENRRARYDRVLVEGLPDWRSPIFYYRRARKMSIFEISVILTIVISITQYLMAWGSYLDKKHTMEEFLCKKYKIKDRRKQRPEDLENRTLMEEELSKIPRPRWWNILPVQLVQLVILIVTQGPSLARSVIVALKEDRQRKLEEKIEEEEEEKRLREEEEKRKERKAQMKTRKRVQNLPDRTGEVANSSHLRENQIKGNIKPVIHFEPIITGGPWTDDDFCELARLMAKFPGGTSERWEKIASQMNRTVFEVTKMSSKVMTELMNRNLTSETSETSDEVQEPKVKQKTKGGDKVDINLGADELWSVIQQKSLEKALKQFPKGTDQRWDKIARFVPEKSKEDCMMRFKYLAEKIKKKREEKEREPEETESHYETVDNDVDGGEESTTKEKFIMVIIVFVYRLHSDRHFCFCILQYSLNSKTNKLIP</sequence>
<evidence type="ECO:0000256" key="6">
    <source>
        <dbReference type="ARBA" id="ARBA00037847"/>
    </source>
</evidence>
<feature type="signal peptide" evidence="9">
    <location>
        <begin position="1"/>
        <end position="30"/>
    </location>
</feature>
<dbReference type="Proteomes" id="UP000326759">
    <property type="component" value="Unassembled WGS sequence"/>
</dbReference>
<dbReference type="PANTHER" id="PTHR44653">
    <property type="entry name" value="DNAJ HOMOLOG SUBFAMILY C MEMBER 1"/>
    <property type="match status" value="1"/>
</dbReference>
<evidence type="ECO:0000256" key="2">
    <source>
        <dbReference type="ARBA" id="ARBA00022692"/>
    </source>
</evidence>
<evidence type="ECO:0000256" key="1">
    <source>
        <dbReference type="ARBA" id="ARBA00004123"/>
    </source>
</evidence>
<evidence type="ECO:0000313" key="13">
    <source>
        <dbReference type="Proteomes" id="UP000326759"/>
    </source>
</evidence>
<dbReference type="Pfam" id="PF23082">
    <property type="entry name" value="Myb_DNA-binding_2"/>
    <property type="match status" value="2"/>
</dbReference>
<feature type="chain" id="PRO_5024434504" description="DnaJ-like protein subfamily C member 1" evidence="9">
    <location>
        <begin position="31"/>
        <end position="524"/>
    </location>
</feature>
<organism evidence="12 13">
    <name type="scientific">Armadillidium nasatum</name>
    <dbReference type="NCBI Taxonomy" id="96803"/>
    <lineage>
        <taxon>Eukaryota</taxon>
        <taxon>Metazoa</taxon>
        <taxon>Ecdysozoa</taxon>
        <taxon>Arthropoda</taxon>
        <taxon>Crustacea</taxon>
        <taxon>Multicrustacea</taxon>
        <taxon>Malacostraca</taxon>
        <taxon>Eumalacostraca</taxon>
        <taxon>Peracarida</taxon>
        <taxon>Isopoda</taxon>
        <taxon>Oniscidea</taxon>
        <taxon>Crinocheta</taxon>
        <taxon>Armadillidiidae</taxon>
        <taxon>Armadillidium</taxon>
    </lineage>
</organism>
<dbReference type="InterPro" id="IPR036869">
    <property type="entry name" value="J_dom_sf"/>
</dbReference>
<dbReference type="InterPro" id="IPR052606">
    <property type="entry name" value="DnaJ_domain_protein"/>
</dbReference>
<dbReference type="CDD" id="cd00167">
    <property type="entry name" value="SANT"/>
    <property type="match status" value="1"/>
</dbReference>
<feature type="region of interest" description="Disordered" evidence="7">
    <location>
        <begin position="242"/>
        <end position="279"/>
    </location>
</feature>
<evidence type="ECO:0000256" key="5">
    <source>
        <dbReference type="ARBA" id="ARBA00023136"/>
    </source>
</evidence>
<dbReference type="EMBL" id="SEYY01022348">
    <property type="protein sequence ID" value="KAB7495611.1"/>
    <property type="molecule type" value="Genomic_DNA"/>
</dbReference>
<dbReference type="SUPFAM" id="SSF46689">
    <property type="entry name" value="Homeodomain-like"/>
    <property type="match status" value="2"/>
</dbReference>
<dbReference type="SMART" id="SM00717">
    <property type="entry name" value="SANT"/>
    <property type="match status" value="2"/>
</dbReference>
<dbReference type="CDD" id="cd06257">
    <property type="entry name" value="DnaJ"/>
    <property type="match status" value="1"/>
</dbReference>
<dbReference type="AlphaFoldDB" id="A0A5N5SNG7"/>
<dbReference type="InterPro" id="IPR018253">
    <property type="entry name" value="DnaJ_domain_CS"/>
</dbReference>
<comment type="subcellular location">
    <subcellularLocation>
        <location evidence="6">Endomembrane system</location>
        <topology evidence="6">Single-pass membrane protein</topology>
    </subcellularLocation>
    <subcellularLocation>
        <location evidence="1">Nucleus</location>
    </subcellularLocation>
</comment>
<feature type="compositionally biased region" description="Basic and acidic residues" evidence="7">
    <location>
        <begin position="456"/>
        <end position="472"/>
    </location>
</feature>
<keyword evidence="4 8" id="KW-1133">Transmembrane helix</keyword>
<dbReference type="OrthoDB" id="1420887at2759"/>
<reference evidence="12 13" key="1">
    <citation type="journal article" date="2019" name="PLoS Biol.">
        <title>Sex chromosomes control vertical transmission of feminizing Wolbachia symbionts in an isopod.</title>
        <authorList>
            <person name="Becking T."/>
            <person name="Chebbi M.A."/>
            <person name="Giraud I."/>
            <person name="Moumen B."/>
            <person name="Laverre T."/>
            <person name="Caubet Y."/>
            <person name="Peccoud J."/>
            <person name="Gilbert C."/>
            <person name="Cordaux R."/>
        </authorList>
    </citation>
    <scope>NUCLEOTIDE SEQUENCE [LARGE SCALE GENOMIC DNA]</scope>
    <source>
        <strain evidence="12">ANa2</strain>
        <tissue evidence="12">Whole body excluding digestive tract and cuticle</tissue>
    </source>
</reference>
<keyword evidence="5 8" id="KW-0472">Membrane</keyword>
<dbReference type="InterPro" id="IPR001005">
    <property type="entry name" value="SANT/Myb"/>
</dbReference>
<feature type="compositionally biased region" description="Basic residues" evidence="7">
    <location>
        <begin position="262"/>
        <end position="274"/>
    </location>
</feature>
<dbReference type="PROSITE" id="PS00636">
    <property type="entry name" value="DNAJ_1"/>
    <property type="match status" value="1"/>
</dbReference>
<dbReference type="SMART" id="SM00271">
    <property type="entry name" value="DnaJ"/>
    <property type="match status" value="1"/>
</dbReference>
<keyword evidence="13" id="KW-1185">Reference proteome</keyword>
<dbReference type="Gene3D" id="1.10.10.60">
    <property type="entry name" value="Homeodomain-like"/>
    <property type="match status" value="2"/>
</dbReference>
<dbReference type="PANTHER" id="PTHR44653:SF2">
    <property type="entry name" value="DNAJ HOMOLOG SUBFAMILY C MEMBER 1"/>
    <property type="match status" value="1"/>
</dbReference>
<evidence type="ECO:0000259" key="11">
    <source>
        <dbReference type="PROSITE" id="PS50090"/>
    </source>
</evidence>